<dbReference type="GO" id="GO:0000045">
    <property type="term" value="P:autophagosome assembly"/>
    <property type="evidence" value="ECO:0007669"/>
    <property type="project" value="TreeGrafter"/>
</dbReference>
<dbReference type="InterPro" id="IPR011009">
    <property type="entry name" value="Kinase-like_dom_sf"/>
</dbReference>
<dbReference type="PROSITE" id="PS50011">
    <property type="entry name" value="PROTEIN_KINASE_DOM"/>
    <property type="match status" value="1"/>
</dbReference>
<keyword evidence="10" id="KW-1185">Reference proteome</keyword>
<dbReference type="GO" id="GO:0004674">
    <property type="term" value="F:protein serine/threonine kinase activity"/>
    <property type="evidence" value="ECO:0007669"/>
    <property type="project" value="UniProtKB-KW"/>
</dbReference>
<dbReference type="Pfam" id="PF00069">
    <property type="entry name" value="Pkinase"/>
    <property type="match status" value="1"/>
</dbReference>
<feature type="region of interest" description="Disordered" evidence="7">
    <location>
        <begin position="1"/>
        <end position="40"/>
    </location>
</feature>
<keyword evidence="4 5" id="KW-0067">ATP-binding</keyword>
<evidence type="ECO:0000313" key="9">
    <source>
        <dbReference type="EMBL" id="GMF25631.1"/>
    </source>
</evidence>
<name>A0A9W6X172_9STRA</name>
<dbReference type="Gene3D" id="2.30.29.30">
    <property type="entry name" value="Pleckstrin-homology domain (PH domain)/Phosphotyrosine-binding domain (PTB)"/>
    <property type="match status" value="1"/>
</dbReference>
<sequence>MSPAQSPPNAAGGVDAPVGRGGQEVAKAPRRRRSSGLAVAPEVRPVPENAVKVETFEAFADKYLLMKEIGEGSFSIVHRAVNRMTGQVCAVKCCKTSAALEEERLLRTLSHPNVVSLEGVYERNKDLHYVVMDYLKDGDLCDLLIERQRLPEPEARRIIRQVVDGLAYLHRRCVLHRDIKPENILIHGSIVKIADFGLAKELAQPTTMLKRSCGTLEYAAPELLCGRPYGLKSDVFSLGIVLYVLLFGAFPFSVESAAALQCMDHFPEGVDVRDMSCLSRSNVQWRMVSPLAQDTLLKMLKSNENERISAEDLMGHPWFDEVDDDMSGFVNSNSSKPEEFELARIEDCEALGFAELLSRGFQVVKFGFKESTTPHQTILTLNFMEECISWTARKSAMLSGITSNNDGIGSTEDGKRGRSIRLREIKEIREGHETDAFLSRKNSKIIPPPELCLSLICSWRTLDLVFEAPSQREFMLRGLRRLMPSSPL</sequence>
<dbReference type="Proteomes" id="UP001165121">
    <property type="component" value="Unassembled WGS sequence"/>
</dbReference>
<dbReference type="GO" id="GO:0005776">
    <property type="term" value="C:autophagosome"/>
    <property type="evidence" value="ECO:0007669"/>
    <property type="project" value="TreeGrafter"/>
</dbReference>
<evidence type="ECO:0000256" key="3">
    <source>
        <dbReference type="ARBA" id="ARBA00022777"/>
    </source>
</evidence>
<dbReference type="SMART" id="SM00220">
    <property type="entry name" value="S_TKc"/>
    <property type="match status" value="1"/>
</dbReference>
<dbReference type="GO" id="GO:0016020">
    <property type="term" value="C:membrane"/>
    <property type="evidence" value="ECO:0007669"/>
    <property type="project" value="TreeGrafter"/>
</dbReference>
<accession>A0A9W6X172</accession>
<keyword evidence="2 5" id="KW-0547">Nucleotide-binding</keyword>
<dbReference type="InterPro" id="IPR008271">
    <property type="entry name" value="Ser/Thr_kinase_AS"/>
</dbReference>
<dbReference type="Gene3D" id="1.10.510.10">
    <property type="entry name" value="Transferase(Phosphotransferase) domain 1"/>
    <property type="match status" value="1"/>
</dbReference>
<dbReference type="OrthoDB" id="541276at2759"/>
<feature type="binding site" evidence="5">
    <location>
        <position position="92"/>
    </location>
    <ligand>
        <name>ATP</name>
        <dbReference type="ChEBI" id="CHEBI:30616"/>
    </ligand>
</feature>
<dbReference type="GO" id="GO:0000407">
    <property type="term" value="C:phagophore assembly site"/>
    <property type="evidence" value="ECO:0007669"/>
    <property type="project" value="TreeGrafter"/>
</dbReference>
<dbReference type="PROSITE" id="PS00107">
    <property type="entry name" value="PROTEIN_KINASE_ATP"/>
    <property type="match status" value="1"/>
</dbReference>
<reference evidence="9" key="1">
    <citation type="submission" date="2023-04" db="EMBL/GenBank/DDBJ databases">
        <title>Phytophthora fragariaefolia NBRC 109709.</title>
        <authorList>
            <person name="Ichikawa N."/>
            <person name="Sato H."/>
            <person name="Tonouchi N."/>
        </authorList>
    </citation>
    <scope>NUCLEOTIDE SEQUENCE</scope>
    <source>
        <strain evidence="9">NBRC 109709</strain>
    </source>
</reference>
<dbReference type="SUPFAM" id="SSF56112">
    <property type="entry name" value="Protein kinase-like (PK-like)"/>
    <property type="match status" value="1"/>
</dbReference>
<dbReference type="InterPro" id="IPR011993">
    <property type="entry name" value="PH-like_dom_sf"/>
</dbReference>
<keyword evidence="1" id="KW-0808">Transferase</keyword>
<dbReference type="PROSITE" id="PS00108">
    <property type="entry name" value="PROTEIN_KINASE_ST"/>
    <property type="match status" value="1"/>
</dbReference>
<evidence type="ECO:0000256" key="4">
    <source>
        <dbReference type="ARBA" id="ARBA00022840"/>
    </source>
</evidence>
<dbReference type="PANTHER" id="PTHR24348">
    <property type="entry name" value="SERINE/THREONINE-PROTEIN KINASE UNC-51-RELATED"/>
    <property type="match status" value="1"/>
</dbReference>
<evidence type="ECO:0000259" key="8">
    <source>
        <dbReference type="PROSITE" id="PS50011"/>
    </source>
</evidence>
<evidence type="ECO:0000256" key="1">
    <source>
        <dbReference type="ARBA" id="ARBA00022679"/>
    </source>
</evidence>
<dbReference type="GO" id="GO:0010506">
    <property type="term" value="P:regulation of autophagy"/>
    <property type="evidence" value="ECO:0007669"/>
    <property type="project" value="InterPro"/>
</dbReference>
<dbReference type="InterPro" id="IPR000719">
    <property type="entry name" value="Prot_kinase_dom"/>
</dbReference>
<dbReference type="InterPro" id="IPR045269">
    <property type="entry name" value="Atg1-like"/>
</dbReference>
<evidence type="ECO:0000313" key="10">
    <source>
        <dbReference type="Proteomes" id="UP001165121"/>
    </source>
</evidence>
<proteinExistence type="inferred from homology"/>
<keyword evidence="6" id="KW-0723">Serine/threonine-protein kinase</keyword>
<organism evidence="9 10">
    <name type="scientific">Phytophthora fragariaefolia</name>
    <dbReference type="NCBI Taxonomy" id="1490495"/>
    <lineage>
        <taxon>Eukaryota</taxon>
        <taxon>Sar</taxon>
        <taxon>Stramenopiles</taxon>
        <taxon>Oomycota</taxon>
        <taxon>Peronosporomycetes</taxon>
        <taxon>Peronosporales</taxon>
        <taxon>Peronosporaceae</taxon>
        <taxon>Phytophthora</taxon>
    </lineage>
</organism>
<dbReference type="AlphaFoldDB" id="A0A9W6X172"/>
<dbReference type="GO" id="GO:0005829">
    <property type="term" value="C:cytosol"/>
    <property type="evidence" value="ECO:0007669"/>
    <property type="project" value="TreeGrafter"/>
</dbReference>
<comment type="caution">
    <text evidence="9">The sequence shown here is derived from an EMBL/GenBank/DDBJ whole genome shotgun (WGS) entry which is preliminary data.</text>
</comment>
<protein>
    <submittedName>
        <fullName evidence="9">Unnamed protein product</fullName>
    </submittedName>
</protein>
<comment type="similarity">
    <text evidence="6">Belongs to the protein kinase superfamily.</text>
</comment>
<gene>
    <name evidence="9" type="ORF">Pfra01_000463900</name>
</gene>
<keyword evidence="3" id="KW-0418">Kinase</keyword>
<feature type="domain" description="Protein kinase" evidence="8">
    <location>
        <begin position="63"/>
        <end position="319"/>
    </location>
</feature>
<dbReference type="GO" id="GO:0005524">
    <property type="term" value="F:ATP binding"/>
    <property type="evidence" value="ECO:0007669"/>
    <property type="project" value="UniProtKB-UniRule"/>
</dbReference>
<evidence type="ECO:0000256" key="6">
    <source>
        <dbReference type="RuleBase" id="RU000304"/>
    </source>
</evidence>
<evidence type="ECO:0000256" key="2">
    <source>
        <dbReference type="ARBA" id="ARBA00022741"/>
    </source>
</evidence>
<evidence type="ECO:0000256" key="7">
    <source>
        <dbReference type="SAM" id="MobiDB-lite"/>
    </source>
</evidence>
<dbReference type="EMBL" id="BSXT01000364">
    <property type="protein sequence ID" value="GMF25631.1"/>
    <property type="molecule type" value="Genomic_DNA"/>
</dbReference>
<dbReference type="PANTHER" id="PTHR24348:SF22">
    <property type="entry name" value="NON-SPECIFIC SERINE_THREONINE PROTEIN KINASE"/>
    <property type="match status" value="1"/>
</dbReference>
<dbReference type="FunFam" id="1.10.510.10:FF:001861">
    <property type="entry name" value="Hormonally up-regulated neu tumor-associated kinase-like Protein"/>
    <property type="match status" value="1"/>
</dbReference>
<evidence type="ECO:0000256" key="5">
    <source>
        <dbReference type="PROSITE-ProRule" id="PRU10141"/>
    </source>
</evidence>
<dbReference type="InterPro" id="IPR017441">
    <property type="entry name" value="Protein_kinase_ATP_BS"/>
</dbReference>